<dbReference type="InterPro" id="IPR017441">
    <property type="entry name" value="Protein_kinase_ATP_BS"/>
</dbReference>
<evidence type="ECO:0000256" key="6">
    <source>
        <dbReference type="ARBA" id="ARBA00022777"/>
    </source>
</evidence>
<dbReference type="GO" id="GO:0004693">
    <property type="term" value="F:cyclin-dependent protein serine/threonine kinase activity"/>
    <property type="evidence" value="ECO:0007669"/>
    <property type="project" value="UniProtKB-EC"/>
</dbReference>
<dbReference type="FunFam" id="3.30.200.20:FF:000007">
    <property type="entry name" value="Cyclin-dependent kinase 14, putative"/>
    <property type="match status" value="1"/>
</dbReference>
<organism evidence="15 16">
    <name type="scientific">Gasterosteus aculeatus aculeatus</name>
    <name type="common">three-spined stickleback</name>
    <dbReference type="NCBI Taxonomy" id="481459"/>
    <lineage>
        <taxon>Eukaryota</taxon>
        <taxon>Metazoa</taxon>
        <taxon>Chordata</taxon>
        <taxon>Craniata</taxon>
        <taxon>Vertebrata</taxon>
        <taxon>Euteleostomi</taxon>
        <taxon>Actinopterygii</taxon>
        <taxon>Neopterygii</taxon>
        <taxon>Teleostei</taxon>
        <taxon>Neoteleostei</taxon>
        <taxon>Acanthomorphata</taxon>
        <taxon>Eupercaria</taxon>
        <taxon>Perciformes</taxon>
        <taxon>Cottioidei</taxon>
        <taxon>Gasterosteales</taxon>
        <taxon>Gasterosteidae</taxon>
        <taxon>Gasterosteus</taxon>
    </lineage>
</organism>
<evidence type="ECO:0000256" key="3">
    <source>
        <dbReference type="ARBA" id="ARBA00022527"/>
    </source>
</evidence>
<dbReference type="InParanoid" id="G3PRW6"/>
<dbReference type="PANTHER" id="PTHR24056:SF159">
    <property type="entry name" value="CYCLIN-DEPENDENT KINASE 15"/>
    <property type="match status" value="1"/>
</dbReference>
<dbReference type="GO" id="GO:0030332">
    <property type="term" value="F:cyclin binding"/>
    <property type="evidence" value="ECO:0007669"/>
    <property type="project" value="TreeGrafter"/>
</dbReference>
<dbReference type="FunCoup" id="G3PRW6">
    <property type="interactions" value="407"/>
</dbReference>
<evidence type="ECO:0000259" key="14">
    <source>
        <dbReference type="PROSITE" id="PS50011"/>
    </source>
</evidence>
<dbReference type="Ensembl" id="ENSGACT00000020391.2">
    <property type="protein sequence ID" value="ENSGACP00000020352.2"/>
    <property type="gene ID" value="ENSGACG00000015430.2"/>
</dbReference>
<dbReference type="AlphaFoldDB" id="G3PRW6"/>
<feature type="binding site" evidence="12">
    <location>
        <position position="112"/>
    </location>
    <ligand>
        <name>ATP</name>
        <dbReference type="ChEBI" id="CHEBI:30616"/>
    </ligand>
</feature>
<dbReference type="PANTHER" id="PTHR24056">
    <property type="entry name" value="CELL DIVISION PROTEIN KINASE"/>
    <property type="match status" value="1"/>
</dbReference>
<feature type="domain" description="Protein kinase" evidence="14">
    <location>
        <begin position="83"/>
        <end position="353"/>
    </location>
</feature>
<evidence type="ECO:0000256" key="11">
    <source>
        <dbReference type="ARBA" id="ARBA00048367"/>
    </source>
</evidence>
<dbReference type="FunFam" id="1.10.510.10:FF:000624">
    <property type="entry name" value="Mitogen-activated protein kinase"/>
    <property type="match status" value="1"/>
</dbReference>
<proteinExistence type="inferred from homology"/>
<keyword evidence="4" id="KW-0808">Transferase</keyword>
<dbReference type="STRING" id="69293.ENSGACP00000020352"/>
<dbReference type="InterPro" id="IPR000719">
    <property type="entry name" value="Prot_kinase_dom"/>
</dbReference>
<evidence type="ECO:0000256" key="4">
    <source>
        <dbReference type="ARBA" id="ARBA00022679"/>
    </source>
</evidence>
<keyword evidence="6" id="KW-0418">Kinase</keyword>
<evidence type="ECO:0000256" key="7">
    <source>
        <dbReference type="ARBA" id="ARBA00022840"/>
    </source>
</evidence>
<protein>
    <recommendedName>
        <fullName evidence="14">Protein kinase domain-containing protein</fullName>
    </recommendedName>
</protein>
<dbReference type="Gene3D" id="1.10.510.10">
    <property type="entry name" value="Transferase(Phosphotransferase) domain 1"/>
    <property type="match status" value="1"/>
</dbReference>
<comment type="similarity">
    <text evidence="2">Belongs to the protein kinase superfamily. CMGC Ser/Thr protein kinase family. MAP kinase subfamily.</text>
</comment>
<evidence type="ECO:0000256" key="9">
    <source>
        <dbReference type="ARBA" id="ARBA00047811"/>
    </source>
</evidence>
<evidence type="ECO:0000256" key="13">
    <source>
        <dbReference type="RuleBase" id="RU000304"/>
    </source>
</evidence>
<reference evidence="15" key="2">
    <citation type="submission" date="2025-08" db="UniProtKB">
        <authorList>
            <consortium name="Ensembl"/>
        </authorList>
    </citation>
    <scope>IDENTIFICATION</scope>
</reference>
<evidence type="ECO:0000256" key="8">
    <source>
        <dbReference type="ARBA" id="ARBA00047592"/>
    </source>
</evidence>
<dbReference type="Pfam" id="PF00069">
    <property type="entry name" value="Pkinase"/>
    <property type="match status" value="1"/>
</dbReference>
<dbReference type="eggNOG" id="KOG0594">
    <property type="taxonomic scope" value="Eukaryota"/>
</dbReference>
<evidence type="ECO:0000256" key="12">
    <source>
        <dbReference type="PROSITE-ProRule" id="PRU10141"/>
    </source>
</evidence>
<dbReference type="SMART" id="SM00220">
    <property type="entry name" value="S_TKc"/>
    <property type="match status" value="1"/>
</dbReference>
<evidence type="ECO:0000256" key="1">
    <source>
        <dbReference type="ARBA" id="ARBA00006485"/>
    </source>
</evidence>
<dbReference type="GO" id="GO:0005634">
    <property type="term" value="C:nucleus"/>
    <property type="evidence" value="ECO:0007669"/>
    <property type="project" value="TreeGrafter"/>
</dbReference>
<dbReference type="GeneTree" id="ENSGT00940000159606"/>
<evidence type="ECO:0000256" key="5">
    <source>
        <dbReference type="ARBA" id="ARBA00022741"/>
    </source>
</evidence>
<dbReference type="Gene3D" id="3.30.200.20">
    <property type="entry name" value="Phosphorylase Kinase, domain 1"/>
    <property type="match status" value="1"/>
</dbReference>
<comment type="catalytic activity">
    <reaction evidence="11">
        <text>L-seryl-[protein] + ATP = O-phospho-L-seryl-[protein] + ADP + H(+)</text>
        <dbReference type="Rhea" id="RHEA:17989"/>
        <dbReference type="Rhea" id="RHEA-COMP:9863"/>
        <dbReference type="Rhea" id="RHEA-COMP:11604"/>
        <dbReference type="ChEBI" id="CHEBI:15378"/>
        <dbReference type="ChEBI" id="CHEBI:29999"/>
        <dbReference type="ChEBI" id="CHEBI:30616"/>
        <dbReference type="ChEBI" id="CHEBI:83421"/>
        <dbReference type="ChEBI" id="CHEBI:456216"/>
        <dbReference type="EC" id="2.7.11.22"/>
    </reaction>
</comment>
<dbReference type="SUPFAM" id="SSF56112">
    <property type="entry name" value="Protein kinase-like (PK-like)"/>
    <property type="match status" value="1"/>
</dbReference>
<dbReference type="Bgee" id="ENSGACG00000015430">
    <property type="expression patterns" value="Expressed in spleen and 5 other cell types or tissues"/>
</dbReference>
<dbReference type="GO" id="GO:0005829">
    <property type="term" value="C:cytosol"/>
    <property type="evidence" value="ECO:0007669"/>
    <property type="project" value="TreeGrafter"/>
</dbReference>
<dbReference type="PROSITE" id="PS00108">
    <property type="entry name" value="PROTEIN_KINASE_ST"/>
    <property type="match status" value="1"/>
</dbReference>
<comment type="similarity">
    <text evidence="1">Belongs to the protein kinase superfamily. CMGC Ser/Thr protein kinase family. CDC2/CDKX subfamily.</text>
</comment>
<dbReference type="InterPro" id="IPR050108">
    <property type="entry name" value="CDK"/>
</dbReference>
<comment type="catalytic activity">
    <reaction evidence="10">
        <text>L-seryl-[protein] + ATP = O-phospho-L-seryl-[protein] + ADP + H(+)</text>
        <dbReference type="Rhea" id="RHEA:17989"/>
        <dbReference type="Rhea" id="RHEA-COMP:9863"/>
        <dbReference type="Rhea" id="RHEA-COMP:11604"/>
        <dbReference type="ChEBI" id="CHEBI:15378"/>
        <dbReference type="ChEBI" id="CHEBI:29999"/>
        <dbReference type="ChEBI" id="CHEBI:30616"/>
        <dbReference type="ChEBI" id="CHEBI:83421"/>
        <dbReference type="ChEBI" id="CHEBI:456216"/>
        <dbReference type="EC" id="2.7.11.24"/>
    </reaction>
</comment>
<sequence>MHSVVLLVDTDPVMRLCLLLLKHLDPVRSCPPNSGAQPHWFHTLQVRRSSQRGRSNSDPLGGQRLQDDFTWKPGLQFGNAHSYLSLEKLGEGAYASVYKGISRINGQLVALKEIRMKTEEGVPFTAIREASLLKALKHANIVVLHDIVHTRETLTLVFEYVQTDLAQYLSQHPGGLHSYNIRLFMFQLLRALCFIHSRRILHRDLKPHNLLISYLGELKMADFGLARSKSVPCQTFSSDVVTLWYRPPDVLLGSTDYSTALDIWAAGCIFVEMLQGAPAFPGITNEFEQLQKIWTVLGVPSENSWPGVSQFPNYKLGELAQLPYKTEDLVQRMLKVLPSDRISAQDSLQHLYFSTLPSPIMHLRDTVSIFKVPGVQLEPEVRDVFNTRQKVKPFW</sequence>
<dbReference type="OMA" id="WFHTLQT"/>
<evidence type="ECO:0000313" key="16">
    <source>
        <dbReference type="Proteomes" id="UP000007635"/>
    </source>
</evidence>
<dbReference type="PROSITE" id="PS00107">
    <property type="entry name" value="PROTEIN_KINASE_ATP"/>
    <property type="match status" value="1"/>
</dbReference>
<dbReference type="PROSITE" id="PS50011">
    <property type="entry name" value="PROTEIN_KINASE_DOM"/>
    <property type="match status" value="1"/>
</dbReference>
<accession>G3PRW6</accession>
<dbReference type="InterPro" id="IPR011009">
    <property type="entry name" value="Kinase-like_dom_sf"/>
</dbReference>
<dbReference type="Proteomes" id="UP000007635">
    <property type="component" value="Chromosome I"/>
</dbReference>
<comment type="catalytic activity">
    <reaction evidence="9">
        <text>L-threonyl-[protein] + ATP = O-phospho-L-threonyl-[protein] + ADP + H(+)</text>
        <dbReference type="Rhea" id="RHEA:46608"/>
        <dbReference type="Rhea" id="RHEA-COMP:11060"/>
        <dbReference type="Rhea" id="RHEA-COMP:11605"/>
        <dbReference type="ChEBI" id="CHEBI:15378"/>
        <dbReference type="ChEBI" id="CHEBI:30013"/>
        <dbReference type="ChEBI" id="CHEBI:30616"/>
        <dbReference type="ChEBI" id="CHEBI:61977"/>
        <dbReference type="ChEBI" id="CHEBI:456216"/>
        <dbReference type="EC" id="2.7.11.22"/>
    </reaction>
</comment>
<reference evidence="15" key="3">
    <citation type="submission" date="2025-09" db="UniProtKB">
        <authorList>
            <consortium name="Ensembl"/>
        </authorList>
    </citation>
    <scope>IDENTIFICATION</scope>
</reference>
<evidence type="ECO:0000256" key="2">
    <source>
        <dbReference type="ARBA" id="ARBA00008832"/>
    </source>
</evidence>
<dbReference type="InterPro" id="IPR008271">
    <property type="entry name" value="Ser/Thr_kinase_AS"/>
</dbReference>
<dbReference type="GO" id="GO:0005524">
    <property type="term" value="F:ATP binding"/>
    <property type="evidence" value="ECO:0007669"/>
    <property type="project" value="UniProtKB-UniRule"/>
</dbReference>
<evidence type="ECO:0000313" key="15">
    <source>
        <dbReference type="Ensembl" id="ENSGACP00000020352.2"/>
    </source>
</evidence>
<keyword evidence="5 12" id="KW-0547">Nucleotide-binding</keyword>
<name>G3PRW6_GASAC</name>
<keyword evidence="16" id="KW-1185">Reference proteome</keyword>
<reference evidence="15 16" key="1">
    <citation type="journal article" date="2021" name="G3 (Bethesda)">
        <title>Improved contiguity of the threespine stickleback genome using long-read sequencing.</title>
        <authorList>
            <person name="Nath S."/>
            <person name="Shaw D.E."/>
            <person name="White M.A."/>
        </authorList>
    </citation>
    <scope>NUCLEOTIDE SEQUENCE [LARGE SCALE GENOMIC DNA]</scope>
    <source>
        <strain evidence="15 16">Lake Benthic</strain>
    </source>
</reference>
<dbReference type="GO" id="GO:0004707">
    <property type="term" value="F:MAP kinase activity"/>
    <property type="evidence" value="ECO:0007669"/>
    <property type="project" value="UniProtKB-EC"/>
</dbReference>
<keyword evidence="3 13" id="KW-0723">Serine/threonine-protein kinase</keyword>
<comment type="catalytic activity">
    <reaction evidence="8">
        <text>L-threonyl-[protein] + ATP = O-phospho-L-threonyl-[protein] + ADP + H(+)</text>
        <dbReference type="Rhea" id="RHEA:46608"/>
        <dbReference type="Rhea" id="RHEA-COMP:11060"/>
        <dbReference type="Rhea" id="RHEA-COMP:11605"/>
        <dbReference type="ChEBI" id="CHEBI:15378"/>
        <dbReference type="ChEBI" id="CHEBI:30013"/>
        <dbReference type="ChEBI" id="CHEBI:30616"/>
        <dbReference type="ChEBI" id="CHEBI:61977"/>
        <dbReference type="ChEBI" id="CHEBI:456216"/>
        <dbReference type="EC" id="2.7.11.24"/>
    </reaction>
</comment>
<keyword evidence="7 12" id="KW-0067">ATP-binding</keyword>
<evidence type="ECO:0000256" key="10">
    <source>
        <dbReference type="ARBA" id="ARBA00048312"/>
    </source>
</evidence>